<protein>
    <recommendedName>
        <fullName evidence="5">Portal protein</fullName>
    </recommendedName>
</protein>
<reference evidence="4" key="1">
    <citation type="submission" date="2020-05" db="EMBL/GenBank/DDBJ databases">
        <authorList>
            <person name="Chiriac C."/>
            <person name="Salcher M."/>
            <person name="Ghai R."/>
            <person name="Kavagutti S V."/>
        </authorList>
    </citation>
    <scope>NUCLEOTIDE SEQUENCE</scope>
</reference>
<feature type="region of interest" description="Disordered" evidence="2">
    <location>
        <begin position="651"/>
        <end position="689"/>
    </location>
</feature>
<feature type="compositionally biased region" description="Basic and acidic residues" evidence="2">
    <location>
        <begin position="658"/>
        <end position="671"/>
    </location>
</feature>
<accession>A0A6J7XG37</accession>
<evidence type="ECO:0008006" key="5">
    <source>
        <dbReference type="Google" id="ProtNLM"/>
    </source>
</evidence>
<dbReference type="EMBL" id="LR797382">
    <property type="protein sequence ID" value="CAB4212718.1"/>
    <property type="molecule type" value="Genomic_DNA"/>
</dbReference>
<evidence type="ECO:0000313" key="4">
    <source>
        <dbReference type="EMBL" id="CAB5228116.1"/>
    </source>
</evidence>
<proteinExistence type="predicted"/>
<feature type="coiled-coil region" evidence="1">
    <location>
        <begin position="575"/>
        <end position="620"/>
    </location>
</feature>
<dbReference type="EMBL" id="LR798383">
    <property type="protein sequence ID" value="CAB5228116.1"/>
    <property type="molecule type" value="Genomic_DNA"/>
</dbReference>
<evidence type="ECO:0000256" key="1">
    <source>
        <dbReference type="SAM" id="Coils"/>
    </source>
</evidence>
<organism evidence="4">
    <name type="scientific">uncultured Caudovirales phage</name>
    <dbReference type="NCBI Taxonomy" id="2100421"/>
    <lineage>
        <taxon>Viruses</taxon>
        <taxon>Duplodnaviria</taxon>
        <taxon>Heunggongvirae</taxon>
        <taxon>Uroviricota</taxon>
        <taxon>Caudoviricetes</taxon>
        <taxon>Peduoviridae</taxon>
        <taxon>Maltschvirus</taxon>
        <taxon>Maltschvirus maltsch</taxon>
    </lineage>
</organism>
<evidence type="ECO:0000256" key="2">
    <source>
        <dbReference type="SAM" id="MobiDB-lite"/>
    </source>
</evidence>
<sequence length="689" mass="78314">MSDNEELKDIKARNLEDLAGMDNVAELLTEKELEVIGAKVVSDWDIDKKSMHKWMDTAAEAMKLCLLEKEQKDTPWVGASNIHYPLIATAVMQFSSRSVAEMSKSGKVAKYKVLGKDRDGLKAKKGWRVSQHLNWQIQEKMPNWFSERDKLHNQLAVVGTCFTKTYYDPITEQNKSELVPYDQIFINNGIKNIESAGRISQLIYLTGNDIVEHQRYGLFLDEYKPEDMVMDENDPEPIYHELLEQHTYLDLDKDGLKEPYIVVYHIAHKCVLRIAPRFEYLEDRTVFLNEKKQVKRIVAEEYFTDYHFIPSPDGSFFSLGFGTLLLDTNHTINTLLNQLINAGTLATVQGGFIGKDLRIKKDDMLLGPGDWVTVDSSSGAAIKDNIVPMSYKEPSMVLLQLLGQLVEGANNLTSTSEVLTGTTDVTNASPNSVAMLMQQGLKVYSSIQRRIFRGFRKELQKLVRLNSRHLNEQEYLTLIDPEQKDLQELYDEFGRIKDYVLESLDIVPIVDIEDSTELEAMNKAQSIMQAGLQFAQMGATDPTMLAVTYYKAMDVENIEALVPPPPEQEQPNPDMIKMQQEMQIKMKELELKEQNMHIGAAETEARIKEIEANTAKIVSETQATPARLQLEASRQRQLEQDSRVRHILDAAKLQSGDNNEREYQNIERDKVAAMGRRPGNNGPDKGPTC</sequence>
<name>A0A6J7XG37_9CAUD</name>
<keyword evidence="1" id="KW-0175">Coiled coil</keyword>
<gene>
    <name evidence="3" type="ORF">UFOVP1437_55</name>
    <name evidence="4" type="ORF">UFOVP1531_10</name>
</gene>
<evidence type="ECO:0000313" key="3">
    <source>
        <dbReference type="EMBL" id="CAB4212718.1"/>
    </source>
</evidence>